<dbReference type="EMBL" id="JACOPH010000002">
    <property type="protein sequence ID" value="MBC5713397.1"/>
    <property type="molecule type" value="Genomic_DNA"/>
</dbReference>
<comment type="caution">
    <text evidence="3">The sequence shown here is derived from an EMBL/GenBank/DDBJ whole genome shotgun (WGS) entry which is preliminary data.</text>
</comment>
<reference evidence="3" key="1">
    <citation type="submission" date="2020-08" db="EMBL/GenBank/DDBJ databases">
        <title>Genome public.</title>
        <authorList>
            <person name="Liu C."/>
            <person name="Sun Q."/>
        </authorList>
    </citation>
    <scope>NUCLEOTIDE SEQUENCE</scope>
    <source>
        <strain evidence="3">BX1005</strain>
    </source>
</reference>
<gene>
    <name evidence="3" type="ORF">H8S17_04070</name>
</gene>
<feature type="region of interest" description="Disordered" evidence="1">
    <location>
        <begin position="244"/>
        <end position="269"/>
    </location>
</feature>
<dbReference type="AlphaFoldDB" id="A0A923LN76"/>
<protein>
    <submittedName>
        <fullName evidence="3">SH3 domain-containing protein</fullName>
    </submittedName>
</protein>
<keyword evidence="4" id="KW-1185">Reference proteome</keyword>
<feature type="compositionally biased region" description="Basic and acidic residues" evidence="1">
    <location>
        <begin position="245"/>
        <end position="269"/>
    </location>
</feature>
<sequence length="428" mass="46632">MAEKFAQAVEFCKKNVRYIAAAGLFIVLVIVLAKCSGNSADNAKPKKDAATEVVTEVTETAENYTQDAYPQINELISNYYTAYANGDTDTLATLADPLSDAEKSYIAVFSQYVEGYENISCYTKKGLDDTSYIASVYLEAKFKDVDTTAPGLETFYIRTREDGSLYIDNVYGQFNSQMEEYETDAEVSALLDAFSQQDDVAALQTDVQTKYDNALAADENLKNMVEKTIPDAITVWASDQAAAAKKAEEEQKAAEEEQKKAEEEAAKKAAEEQKKAEELAAAVVVYATDKVNVRAEASETADVIGQLEAGSQTTRLEDKDGWSRIDYSNGTQGYVKSEFLSTEAPTAPAADTTTDAAQTTTDTSAIAEGTVIRLTQSTNIRESMSEDAPKVATAFSGEKVTVIMSYAEGWTKVTYGDKTGYIKTELLK</sequence>
<feature type="domain" description="SH3b" evidence="2">
    <location>
        <begin position="280"/>
        <end position="344"/>
    </location>
</feature>
<organism evidence="3 4">
    <name type="scientific">Roseburia zhanii</name>
    <dbReference type="NCBI Taxonomy" id="2763064"/>
    <lineage>
        <taxon>Bacteria</taxon>
        <taxon>Bacillati</taxon>
        <taxon>Bacillota</taxon>
        <taxon>Clostridia</taxon>
        <taxon>Lachnospirales</taxon>
        <taxon>Lachnospiraceae</taxon>
        <taxon>Roseburia</taxon>
    </lineage>
</organism>
<dbReference type="Pfam" id="PF08239">
    <property type="entry name" value="SH3_3"/>
    <property type="match status" value="2"/>
</dbReference>
<feature type="domain" description="SH3b" evidence="2">
    <location>
        <begin position="366"/>
        <end position="428"/>
    </location>
</feature>
<proteinExistence type="predicted"/>
<evidence type="ECO:0000259" key="2">
    <source>
        <dbReference type="PROSITE" id="PS51781"/>
    </source>
</evidence>
<dbReference type="PROSITE" id="PS51781">
    <property type="entry name" value="SH3B"/>
    <property type="match status" value="2"/>
</dbReference>
<evidence type="ECO:0000256" key="1">
    <source>
        <dbReference type="SAM" id="MobiDB-lite"/>
    </source>
</evidence>
<dbReference type="SMART" id="SM00287">
    <property type="entry name" value="SH3b"/>
    <property type="match status" value="2"/>
</dbReference>
<name>A0A923LN76_9FIRM</name>
<evidence type="ECO:0000313" key="4">
    <source>
        <dbReference type="Proteomes" id="UP000606720"/>
    </source>
</evidence>
<dbReference type="InterPro" id="IPR052354">
    <property type="entry name" value="Cell_Wall_Dynamics_Protein"/>
</dbReference>
<dbReference type="InterPro" id="IPR003646">
    <property type="entry name" value="SH3-like_bac-type"/>
</dbReference>
<evidence type="ECO:0000313" key="3">
    <source>
        <dbReference type="EMBL" id="MBC5713397.1"/>
    </source>
</evidence>
<dbReference type="Proteomes" id="UP000606720">
    <property type="component" value="Unassembled WGS sequence"/>
</dbReference>
<dbReference type="PANTHER" id="PTHR34408">
    <property type="entry name" value="FAMILY PROTEIN, PUTATIVE-RELATED"/>
    <property type="match status" value="1"/>
</dbReference>
<dbReference type="Gene3D" id="2.30.30.40">
    <property type="entry name" value="SH3 Domains"/>
    <property type="match status" value="2"/>
</dbReference>
<accession>A0A923LN76</accession>
<dbReference type="PANTHER" id="PTHR34408:SF1">
    <property type="entry name" value="GLYCOSYL HYDROLASE FAMILY 19 DOMAIN-CONTAINING PROTEIN HI_1415"/>
    <property type="match status" value="1"/>
</dbReference>